<accession>A0A7N0RDN8</accession>
<name>A0A7N0RDN8_KALFE</name>
<dbReference type="Proteomes" id="UP000594263">
    <property type="component" value="Unplaced"/>
</dbReference>
<feature type="repeat" description="PPR" evidence="2">
    <location>
        <begin position="178"/>
        <end position="208"/>
    </location>
</feature>
<keyword evidence="1" id="KW-0677">Repeat</keyword>
<dbReference type="Gramene" id="Kaladp0008s0118.1.v1.1">
    <property type="protein sequence ID" value="Kaladp0008s0118.1.v1.1.CDS.1"/>
    <property type="gene ID" value="Kaladp0008s0118.v1.1"/>
</dbReference>
<dbReference type="GO" id="GO:0003729">
    <property type="term" value="F:mRNA binding"/>
    <property type="evidence" value="ECO:0007669"/>
    <property type="project" value="EnsemblPlants"/>
</dbReference>
<dbReference type="InterPro" id="IPR046960">
    <property type="entry name" value="PPR_At4g14850-like_plant"/>
</dbReference>
<dbReference type="GO" id="GO:0009507">
    <property type="term" value="C:chloroplast"/>
    <property type="evidence" value="ECO:0007669"/>
    <property type="project" value="GOC"/>
</dbReference>
<feature type="repeat" description="PPR" evidence="2">
    <location>
        <begin position="311"/>
        <end position="345"/>
    </location>
</feature>
<dbReference type="GO" id="GO:0016554">
    <property type="term" value="P:cytidine to uridine editing"/>
    <property type="evidence" value="ECO:0007669"/>
    <property type="project" value="EnsemblPlants"/>
</dbReference>
<dbReference type="NCBIfam" id="TIGR00756">
    <property type="entry name" value="PPR"/>
    <property type="match status" value="4"/>
</dbReference>
<dbReference type="InterPro" id="IPR046848">
    <property type="entry name" value="E_motif"/>
</dbReference>
<dbReference type="PANTHER" id="PTHR47926:SF463">
    <property type="entry name" value="PENTATRICOPEPTIDE REPEAT-CONTAINING PROTEIN"/>
    <property type="match status" value="1"/>
</dbReference>
<evidence type="ECO:0000313" key="3">
    <source>
        <dbReference type="EnsemblPlants" id="Kaladp0008s0118.1.v1.1.CDS.1"/>
    </source>
</evidence>
<dbReference type="Pfam" id="PF20431">
    <property type="entry name" value="E_motif"/>
    <property type="match status" value="1"/>
</dbReference>
<dbReference type="Pfam" id="PF12854">
    <property type="entry name" value="PPR_1"/>
    <property type="match status" value="2"/>
</dbReference>
<evidence type="ECO:0000313" key="4">
    <source>
        <dbReference type="Proteomes" id="UP000594263"/>
    </source>
</evidence>
<evidence type="ECO:0000256" key="2">
    <source>
        <dbReference type="PROSITE-ProRule" id="PRU00708"/>
    </source>
</evidence>
<organism evidence="3 4">
    <name type="scientific">Kalanchoe fedtschenkoi</name>
    <name type="common">Lavender scallops</name>
    <name type="synonym">South American air plant</name>
    <dbReference type="NCBI Taxonomy" id="63787"/>
    <lineage>
        <taxon>Eukaryota</taxon>
        <taxon>Viridiplantae</taxon>
        <taxon>Streptophyta</taxon>
        <taxon>Embryophyta</taxon>
        <taxon>Tracheophyta</taxon>
        <taxon>Spermatophyta</taxon>
        <taxon>Magnoliopsida</taxon>
        <taxon>eudicotyledons</taxon>
        <taxon>Gunneridae</taxon>
        <taxon>Pentapetalae</taxon>
        <taxon>Saxifragales</taxon>
        <taxon>Crassulaceae</taxon>
        <taxon>Kalanchoe</taxon>
    </lineage>
</organism>
<dbReference type="FunFam" id="1.25.40.10:FF:000348">
    <property type="entry name" value="Pentatricopeptide repeat-containing protein chloroplastic"/>
    <property type="match status" value="1"/>
</dbReference>
<dbReference type="InterPro" id="IPR011990">
    <property type="entry name" value="TPR-like_helical_dom_sf"/>
</dbReference>
<reference evidence="3" key="1">
    <citation type="submission" date="2021-01" db="UniProtKB">
        <authorList>
            <consortium name="EnsemblPlants"/>
        </authorList>
    </citation>
    <scope>IDENTIFICATION</scope>
</reference>
<dbReference type="SUPFAM" id="SSF48452">
    <property type="entry name" value="TPR-like"/>
    <property type="match status" value="1"/>
</dbReference>
<evidence type="ECO:0008006" key="5">
    <source>
        <dbReference type="Google" id="ProtNLM"/>
    </source>
</evidence>
<dbReference type="InterPro" id="IPR002885">
    <property type="entry name" value="PPR_rpt"/>
</dbReference>
<dbReference type="EnsemblPlants" id="Kaladp0008s0118.1.v1.1">
    <property type="protein sequence ID" value="Kaladp0008s0118.1.v1.1.CDS.1"/>
    <property type="gene ID" value="Kaladp0008s0118.v1.1"/>
</dbReference>
<proteinExistence type="predicted"/>
<sequence>MSSMSAESNASRLLDWCSDMEHVKQVHAHIHKLGLAQHSIQHSTRLLKLHLTLTPNPNHNLTQAGMLFDRIEKPNVSMYNAVIRASSCSNRPSEAVDLYRRMVCDQVQCNAYTLPFVLKACGGCGGGAGEIIEQVHTHVLKTGYGCEVHATNALVHAYASLGDIESASAVFGSMAAKDAVSWNTMINGLVKCGRMEQAFIVFRTMSEKSVVYWTTMIKGCVESGQPGDALDLFQEMMASGVRPDKVALTGAVAACGDTGSLARGKWIHSYISKNGIEFDGALCCVLIDMYAKCGALEKAEEVFNQVEDRRSVAIWTAIISGFGAHGRASEALQWFNKMKASGVRPNSITFTSVLTACSHGGLVEEGEILFRSMETVYKLKPSIEHYGCMVDMMCRAGLLEEAVSFIRNMPVEPNAAIWGAVVSACCARKNIDLAEKIAKMVINLEPDRAGRYIQLANVYATVGDWDQAAAVRKEMKDSHRVSKVPGCSFMDLNGNPCQFLAIP</sequence>
<keyword evidence="4" id="KW-1185">Reference proteome</keyword>
<dbReference type="PROSITE" id="PS51375">
    <property type="entry name" value="PPR"/>
    <property type="match status" value="4"/>
</dbReference>
<evidence type="ECO:0000256" key="1">
    <source>
        <dbReference type="ARBA" id="ARBA00022737"/>
    </source>
</evidence>
<feature type="repeat" description="PPR" evidence="2">
    <location>
        <begin position="75"/>
        <end position="109"/>
    </location>
</feature>
<protein>
    <recommendedName>
        <fullName evidence="5">Pentatricopeptide repeat-containing protein</fullName>
    </recommendedName>
</protein>
<dbReference type="PANTHER" id="PTHR47926">
    <property type="entry name" value="PENTATRICOPEPTIDE REPEAT-CONTAINING PROTEIN"/>
    <property type="match status" value="1"/>
</dbReference>
<dbReference type="Pfam" id="PF13041">
    <property type="entry name" value="PPR_2"/>
    <property type="match status" value="2"/>
</dbReference>
<dbReference type="Pfam" id="PF01535">
    <property type="entry name" value="PPR"/>
    <property type="match status" value="3"/>
</dbReference>
<dbReference type="FunFam" id="1.25.40.10:FF:000242">
    <property type="entry name" value="Pentatricopeptide repeat-containing protein"/>
    <property type="match status" value="1"/>
</dbReference>
<dbReference type="OMA" id="DPILGCA"/>
<dbReference type="GO" id="GO:1900865">
    <property type="term" value="P:chloroplast RNA modification"/>
    <property type="evidence" value="ECO:0007669"/>
    <property type="project" value="EnsemblPlants"/>
</dbReference>
<dbReference type="AlphaFoldDB" id="A0A7N0RDN8"/>
<feature type="repeat" description="PPR" evidence="2">
    <location>
        <begin position="209"/>
        <end position="243"/>
    </location>
</feature>
<dbReference type="Gene3D" id="1.25.40.10">
    <property type="entry name" value="Tetratricopeptide repeat domain"/>
    <property type="match status" value="3"/>
</dbReference>